<feature type="domain" description="Protein kinase" evidence="14">
    <location>
        <begin position="130"/>
        <end position="408"/>
    </location>
</feature>
<feature type="compositionally biased region" description="Polar residues" evidence="13">
    <location>
        <begin position="1"/>
        <end position="13"/>
    </location>
</feature>
<dbReference type="PROSITE" id="PS00108">
    <property type="entry name" value="PROTEIN_KINASE_ST"/>
    <property type="match status" value="1"/>
</dbReference>
<evidence type="ECO:0000256" key="6">
    <source>
        <dbReference type="ARBA" id="ARBA00022679"/>
    </source>
</evidence>
<dbReference type="SMART" id="SM00220">
    <property type="entry name" value="S_TKc"/>
    <property type="match status" value="1"/>
</dbReference>
<dbReference type="GO" id="GO:0005940">
    <property type="term" value="C:septin ring"/>
    <property type="evidence" value="ECO:0007669"/>
    <property type="project" value="UniProtKB-ARBA"/>
</dbReference>
<evidence type="ECO:0000256" key="7">
    <source>
        <dbReference type="ARBA" id="ARBA00022741"/>
    </source>
</evidence>
<feature type="region of interest" description="Disordered" evidence="13">
    <location>
        <begin position="989"/>
        <end position="1039"/>
    </location>
</feature>
<evidence type="ECO:0000256" key="8">
    <source>
        <dbReference type="ARBA" id="ARBA00022777"/>
    </source>
</evidence>
<feature type="region of interest" description="Disordered" evidence="13">
    <location>
        <begin position="848"/>
        <end position="875"/>
    </location>
</feature>
<feature type="compositionally biased region" description="Polar residues" evidence="13">
    <location>
        <begin position="946"/>
        <end position="955"/>
    </location>
</feature>
<keyword evidence="5" id="KW-0597">Phosphoprotein</keyword>
<dbReference type="PROSITE" id="PS50011">
    <property type="entry name" value="PROTEIN_KINASE_DOM"/>
    <property type="match status" value="1"/>
</dbReference>
<feature type="region of interest" description="Disordered" evidence="13">
    <location>
        <begin position="602"/>
        <end position="708"/>
    </location>
</feature>
<evidence type="ECO:0000256" key="11">
    <source>
        <dbReference type="ARBA" id="ARBA00048679"/>
    </source>
</evidence>
<comment type="catalytic activity">
    <reaction evidence="11">
        <text>L-seryl-[protein] + ATP = O-phospho-L-seryl-[protein] + ADP + H(+)</text>
        <dbReference type="Rhea" id="RHEA:17989"/>
        <dbReference type="Rhea" id="RHEA-COMP:9863"/>
        <dbReference type="Rhea" id="RHEA-COMP:11604"/>
        <dbReference type="ChEBI" id="CHEBI:15378"/>
        <dbReference type="ChEBI" id="CHEBI:29999"/>
        <dbReference type="ChEBI" id="CHEBI:30616"/>
        <dbReference type="ChEBI" id="CHEBI:83421"/>
        <dbReference type="ChEBI" id="CHEBI:456216"/>
        <dbReference type="EC" id="2.7.11.1"/>
    </reaction>
</comment>
<feature type="region of interest" description="Disordered" evidence="13">
    <location>
        <begin position="1"/>
        <end position="21"/>
    </location>
</feature>
<reference evidence="15" key="1">
    <citation type="submission" date="2023-06" db="EMBL/GenBank/DDBJ databases">
        <title>Genome-scale phylogeny and comparative genomics of the fungal order Sordariales.</title>
        <authorList>
            <consortium name="Lawrence Berkeley National Laboratory"/>
            <person name="Hensen N."/>
            <person name="Bonometti L."/>
            <person name="Westerberg I."/>
            <person name="Brannstrom I.O."/>
            <person name="Guillou S."/>
            <person name="Cros-Aarteil S."/>
            <person name="Calhoun S."/>
            <person name="Haridas S."/>
            <person name="Kuo A."/>
            <person name="Mondo S."/>
            <person name="Pangilinan J."/>
            <person name="Riley R."/>
            <person name="LaButti K."/>
            <person name="Andreopoulos B."/>
            <person name="Lipzen A."/>
            <person name="Chen C."/>
            <person name="Yanf M."/>
            <person name="Daum C."/>
            <person name="Ng V."/>
            <person name="Clum A."/>
            <person name="Steindorff A."/>
            <person name="Ohm R."/>
            <person name="Martin F."/>
            <person name="Silar P."/>
            <person name="Natvig D."/>
            <person name="Lalanne C."/>
            <person name="Gautier V."/>
            <person name="Ament-velasquez S.L."/>
            <person name="Kruys A."/>
            <person name="Hutchinson M.I."/>
            <person name="Powell A.J."/>
            <person name="Barry K."/>
            <person name="Miller A.N."/>
            <person name="Grigoriev I.V."/>
            <person name="Debuchy R."/>
            <person name="Gladieux P."/>
            <person name="Thoren M.H."/>
            <person name="Johannesson H."/>
        </authorList>
    </citation>
    <scope>NUCLEOTIDE SEQUENCE</scope>
    <source>
        <strain evidence="15">SMH3391-2</strain>
    </source>
</reference>
<accession>A0AA39WI45</accession>
<comment type="similarity">
    <text evidence="2">Belongs to the protein kinase superfamily. CAMK Ser/Thr protein kinase family. NIM1 subfamily.</text>
</comment>
<dbReference type="PANTHER" id="PTHR24346">
    <property type="entry name" value="MAP/MICROTUBULE AFFINITY-REGULATING KINASE"/>
    <property type="match status" value="1"/>
</dbReference>
<feature type="region of interest" description="Disordered" evidence="13">
    <location>
        <begin position="767"/>
        <end position="797"/>
    </location>
</feature>
<keyword evidence="6" id="KW-0808">Transferase</keyword>
<evidence type="ECO:0000259" key="14">
    <source>
        <dbReference type="PROSITE" id="PS50011"/>
    </source>
</evidence>
<evidence type="ECO:0000256" key="13">
    <source>
        <dbReference type="SAM" id="MobiDB-lite"/>
    </source>
</evidence>
<dbReference type="InterPro" id="IPR031850">
    <property type="entry name" value="Fungal_KA1_dom"/>
</dbReference>
<dbReference type="SUPFAM" id="SSF56112">
    <property type="entry name" value="Protein kinase-like (PK-like)"/>
    <property type="match status" value="1"/>
</dbReference>
<dbReference type="Gene3D" id="1.10.510.10">
    <property type="entry name" value="Transferase(Phosphotransferase) domain 1"/>
    <property type="match status" value="1"/>
</dbReference>
<evidence type="ECO:0000313" key="15">
    <source>
        <dbReference type="EMBL" id="KAK0615794.1"/>
    </source>
</evidence>
<evidence type="ECO:0000256" key="4">
    <source>
        <dbReference type="ARBA" id="ARBA00022527"/>
    </source>
</evidence>
<evidence type="ECO:0000313" key="16">
    <source>
        <dbReference type="Proteomes" id="UP001174934"/>
    </source>
</evidence>
<keyword evidence="4" id="KW-0723">Serine/threonine-protein kinase</keyword>
<dbReference type="InterPro" id="IPR011009">
    <property type="entry name" value="Kinase-like_dom_sf"/>
</dbReference>
<organism evidence="15 16">
    <name type="scientific">Bombardia bombarda</name>
    <dbReference type="NCBI Taxonomy" id="252184"/>
    <lineage>
        <taxon>Eukaryota</taxon>
        <taxon>Fungi</taxon>
        <taxon>Dikarya</taxon>
        <taxon>Ascomycota</taxon>
        <taxon>Pezizomycotina</taxon>
        <taxon>Sordariomycetes</taxon>
        <taxon>Sordariomycetidae</taxon>
        <taxon>Sordariales</taxon>
        <taxon>Lasiosphaeriaceae</taxon>
        <taxon>Bombardia</taxon>
    </lineage>
</organism>
<dbReference type="PROSITE" id="PS00107">
    <property type="entry name" value="PROTEIN_KINASE_ATP"/>
    <property type="match status" value="1"/>
</dbReference>
<dbReference type="InterPro" id="IPR017441">
    <property type="entry name" value="Protein_kinase_ATP_BS"/>
</dbReference>
<feature type="binding site" evidence="12">
    <location>
        <position position="159"/>
    </location>
    <ligand>
        <name>ATP</name>
        <dbReference type="ChEBI" id="CHEBI:30616"/>
    </ligand>
</feature>
<feature type="compositionally biased region" description="Polar residues" evidence="13">
    <location>
        <begin position="614"/>
        <end position="638"/>
    </location>
</feature>
<dbReference type="InterPro" id="IPR043024">
    <property type="entry name" value="KA1_sf_fungal"/>
</dbReference>
<feature type="region of interest" description="Disordered" evidence="13">
    <location>
        <begin position="929"/>
        <end position="967"/>
    </location>
</feature>
<evidence type="ECO:0000256" key="5">
    <source>
        <dbReference type="ARBA" id="ARBA00022553"/>
    </source>
</evidence>
<dbReference type="GO" id="GO:0035556">
    <property type="term" value="P:intracellular signal transduction"/>
    <property type="evidence" value="ECO:0007669"/>
    <property type="project" value="TreeGrafter"/>
</dbReference>
<dbReference type="AlphaFoldDB" id="A0AA39WI45"/>
<comment type="caution">
    <text evidence="15">The sequence shown here is derived from an EMBL/GenBank/DDBJ whole genome shotgun (WGS) entry which is preliminary data.</text>
</comment>
<keyword evidence="9 12" id="KW-0067">ATP-binding</keyword>
<dbReference type="PANTHER" id="PTHR24346:SF110">
    <property type="entry name" value="NON-SPECIFIC SERINE_THREONINE PROTEIN KINASE"/>
    <property type="match status" value="1"/>
</dbReference>
<gene>
    <name evidence="15" type="ORF">B0T17DRAFT_496622</name>
</gene>
<feature type="compositionally biased region" description="Polar residues" evidence="13">
    <location>
        <begin position="775"/>
        <end position="784"/>
    </location>
</feature>
<evidence type="ECO:0000256" key="2">
    <source>
        <dbReference type="ARBA" id="ARBA00010791"/>
    </source>
</evidence>
<keyword evidence="8" id="KW-0418">Kinase</keyword>
<comment type="subcellular location">
    <subcellularLocation>
        <location evidence="1">Bud neck</location>
    </subcellularLocation>
</comment>
<proteinExistence type="inferred from homology"/>
<evidence type="ECO:0000256" key="3">
    <source>
        <dbReference type="ARBA" id="ARBA00012513"/>
    </source>
</evidence>
<keyword evidence="7 12" id="KW-0547">Nucleotide-binding</keyword>
<comment type="catalytic activity">
    <reaction evidence="10">
        <text>L-threonyl-[protein] + ATP = O-phospho-L-threonyl-[protein] + ADP + H(+)</text>
        <dbReference type="Rhea" id="RHEA:46608"/>
        <dbReference type="Rhea" id="RHEA-COMP:11060"/>
        <dbReference type="Rhea" id="RHEA-COMP:11605"/>
        <dbReference type="ChEBI" id="CHEBI:15378"/>
        <dbReference type="ChEBI" id="CHEBI:30013"/>
        <dbReference type="ChEBI" id="CHEBI:30616"/>
        <dbReference type="ChEBI" id="CHEBI:61977"/>
        <dbReference type="ChEBI" id="CHEBI:456216"/>
        <dbReference type="EC" id="2.7.11.1"/>
    </reaction>
</comment>
<sequence length="1237" mass="139079">MEQRSSTRMSISRQPLGDATKRVNNAAVANVGRQHQQHQVDDIDYVPLKSKKTAQGHSAPLIAAKRLSAERYGGHARAAAAEVAAPISPLPSAPVQDPYDTADSRRVSQFSTVSSNASSTRQLKTRIGPWELGKTLGKGATARVRLGRHCTTHQFVAIKILSKSTAHIGQAGSLANLDTIDYRRPTTSADGGLRRMPIAIEREIAILKLIQHPNIIELVDIWENRSEIYMVTEYIEKGDMFAFINWRGCLGEEEAIFYFRQVMRALDYCHTFGICHRDLKFENILLKANGQVKIADFGMAALQQGPSHHLRTACGSPHYAAPELLRHQKYKGSAIDIWSMGVILFAMLAGRLPFDEPDVNSMLGKAKRGVYEIPQHLSREAKDLIRRILVVQPTHRITMKQMWRHEVIKKYAYTDEVQTWNTKPPNLAHLENPEPIPDGGIDLQILRQLKALWHSFTETELAEKLYERTINDQKLFYRLLYNHRETRLENYNNDIPISKSDFHHLKPPNWKKRISTCEFTQAGRKGHPRSVSRFTVISNVPEVDEVGTVRSYDPYKASQMLQPCMSQVSHAKITVHRNNAEPSVRRAPSAISRSYRSYTSIDGSFRERSRTSHRVTTTGQLRSPRGSMSSIRSHQSTPRVRVNPRAKRSVDFSNVRNKDRRHRRNRDTYQGAPASIAGESTATSQGPPSPSRMSKAKSHRATGSQSMIDIGKPREDSFIWNEELQQLNHRIARDCDEAFQSSLIMSESAPGCESRETSPFSLSLGTATLPKFPETPTSASSAHQADTRPWDTRPLPPIPSQEFPTPDSNMTYGEDIEPVFQVQSTYDVRAAPGLGPTAERRIVSEPVYSQFSRDTRPLPPISENTPTTSRDSTGKYRLFPETPTAIENKGLDYLAKASNTIRVVTSPAGLGSEEQVMIPEPLNVRKVSRPPLTTANTMPAPLALKAQTTRGAQQKGTDDDRRNSDSSLAAKKRVSLWFKRSSREDMNTSSFVNVMDKSTQPIDARPDEISSHSQRPTSQVSTGSSTSQPAKKKNFNLSFWKSTKNEPKMSLADSDFEDMPNAEDELPPLRHKASKYEHSIAGSAGPSGYRDDAVGTRKIEVEQNWLARLFRVKPATRYLCFGITKRRARQEIAILLKDWRKYGIKNVEVDKERNIVFARVGAKNYLNLKEVSFAVELMTVIEHGKRNQLAIARFTQEKGAASSFHKVVDEMNSQFSSRALLVTDQQKSRMMIKTLNS</sequence>
<protein>
    <recommendedName>
        <fullName evidence="3">non-specific serine/threonine protein kinase</fullName>
        <ecNumber evidence="3">2.7.11.1</ecNumber>
    </recommendedName>
</protein>
<dbReference type="Gene3D" id="3.30.310.220">
    <property type="entry name" value="Fungal kinase associated-1 domain"/>
    <property type="match status" value="1"/>
</dbReference>
<dbReference type="InterPro" id="IPR000719">
    <property type="entry name" value="Prot_kinase_dom"/>
</dbReference>
<feature type="compositionally biased region" description="Polar residues" evidence="13">
    <location>
        <begin position="862"/>
        <end position="871"/>
    </location>
</feature>
<dbReference type="EC" id="2.7.11.1" evidence="3"/>
<dbReference type="InterPro" id="IPR008271">
    <property type="entry name" value="Ser/Thr_kinase_AS"/>
</dbReference>
<dbReference type="Pfam" id="PF00069">
    <property type="entry name" value="Pkinase"/>
    <property type="match status" value="1"/>
</dbReference>
<name>A0AA39WI45_9PEZI</name>
<evidence type="ECO:0000256" key="9">
    <source>
        <dbReference type="ARBA" id="ARBA00022840"/>
    </source>
</evidence>
<dbReference type="EMBL" id="JAULSR010000006">
    <property type="protein sequence ID" value="KAK0615794.1"/>
    <property type="molecule type" value="Genomic_DNA"/>
</dbReference>
<dbReference type="GO" id="GO:0005935">
    <property type="term" value="C:cellular bud neck"/>
    <property type="evidence" value="ECO:0007669"/>
    <property type="project" value="UniProtKB-SubCell"/>
</dbReference>
<dbReference type="Proteomes" id="UP001174934">
    <property type="component" value="Unassembled WGS sequence"/>
</dbReference>
<evidence type="ECO:0000256" key="10">
    <source>
        <dbReference type="ARBA" id="ARBA00047899"/>
    </source>
</evidence>
<feature type="compositionally biased region" description="Low complexity" evidence="13">
    <location>
        <begin position="1017"/>
        <end position="1028"/>
    </location>
</feature>
<dbReference type="Pfam" id="PF16797">
    <property type="entry name" value="Fungal_KA1"/>
    <property type="match status" value="1"/>
</dbReference>
<dbReference type="FunFam" id="1.10.510.10:FF:000394">
    <property type="entry name" value="Serine/threonine-protein kinase HSL1"/>
    <property type="match status" value="1"/>
</dbReference>
<dbReference type="GO" id="GO:0004674">
    <property type="term" value="F:protein serine/threonine kinase activity"/>
    <property type="evidence" value="ECO:0007669"/>
    <property type="project" value="UniProtKB-KW"/>
</dbReference>
<keyword evidence="16" id="KW-1185">Reference proteome</keyword>
<dbReference type="GO" id="GO:0005524">
    <property type="term" value="F:ATP binding"/>
    <property type="evidence" value="ECO:0007669"/>
    <property type="project" value="UniProtKB-UniRule"/>
</dbReference>
<evidence type="ECO:0000256" key="1">
    <source>
        <dbReference type="ARBA" id="ARBA00004266"/>
    </source>
</evidence>
<evidence type="ECO:0000256" key="12">
    <source>
        <dbReference type="PROSITE-ProRule" id="PRU10141"/>
    </source>
</evidence>
<feature type="compositionally biased region" description="Polar residues" evidence="13">
    <location>
        <begin position="989"/>
        <end position="1001"/>
    </location>
</feature>